<name>A0A7J8QP00_GOSRA</name>
<organism evidence="2 3">
    <name type="scientific">Gossypium raimondii</name>
    <name type="common">Peruvian cotton</name>
    <name type="synonym">Gossypium klotzschianum subsp. raimondii</name>
    <dbReference type="NCBI Taxonomy" id="29730"/>
    <lineage>
        <taxon>Eukaryota</taxon>
        <taxon>Viridiplantae</taxon>
        <taxon>Streptophyta</taxon>
        <taxon>Embryophyta</taxon>
        <taxon>Tracheophyta</taxon>
        <taxon>Spermatophyta</taxon>
        <taxon>Magnoliopsida</taxon>
        <taxon>eudicotyledons</taxon>
        <taxon>Gunneridae</taxon>
        <taxon>Pentapetalae</taxon>
        <taxon>rosids</taxon>
        <taxon>malvids</taxon>
        <taxon>Malvales</taxon>
        <taxon>Malvaceae</taxon>
        <taxon>Malvoideae</taxon>
        <taxon>Gossypium</taxon>
    </lineage>
</organism>
<evidence type="ECO:0008006" key="4">
    <source>
        <dbReference type="Google" id="ProtNLM"/>
    </source>
</evidence>
<sequence length="220" mass="26016">MYRVFKSLWYTKEVDFVALKKGVVIVKFGCLEDHSRILNLMHWFFDICLFSMMPFEKGNDIDSFEFWLSPFWLRIYNIPIGLMDSQTALDVGNTIGKLVAIDWKDRYGGWIEFMRFKVKINVLKPMRRVVKLVDKDRVKMIGVIKYERLPDFFYMRALIVTPNQDRGMRRNEVELVKSKAQTNIDKEESQTNSRDESGQLGHKRKEMVCKEDSMSTSPME</sequence>
<evidence type="ECO:0000256" key="1">
    <source>
        <dbReference type="SAM" id="MobiDB-lite"/>
    </source>
</evidence>
<feature type="compositionally biased region" description="Basic and acidic residues" evidence="1">
    <location>
        <begin position="184"/>
        <end position="197"/>
    </location>
</feature>
<protein>
    <recommendedName>
        <fullName evidence="4">DUF4283 domain-containing protein</fullName>
    </recommendedName>
</protein>
<dbReference type="AlphaFoldDB" id="A0A7J8QP00"/>
<gene>
    <name evidence="2" type="ORF">Gorai_003018</name>
</gene>
<evidence type="ECO:0000313" key="3">
    <source>
        <dbReference type="Proteomes" id="UP000593578"/>
    </source>
</evidence>
<dbReference type="EMBL" id="JABEZZ010000013">
    <property type="protein sequence ID" value="MBA0602852.1"/>
    <property type="molecule type" value="Genomic_DNA"/>
</dbReference>
<accession>A0A7J8QP00</accession>
<reference evidence="2 3" key="1">
    <citation type="journal article" date="2019" name="Genome Biol. Evol.">
        <title>Insights into the evolution of the New World diploid cottons (Gossypium, subgenus Houzingenia) based on genome sequencing.</title>
        <authorList>
            <person name="Grover C.E."/>
            <person name="Arick M.A. 2nd"/>
            <person name="Thrash A."/>
            <person name="Conover J.L."/>
            <person name="Sanders W.S."/>
            <person name="Peterson D.G."/>
            <person name="Frelichowski J.E."/>
            <person name="Scheffler J.A."/>
            <person name="Scheffler B.E."/>
            <person name="Wendel J.F."/>
        </authorList>
    </citation>
    <scope>NUCLEOTIDE SEQUENCE [LARGE SCALE GENOMIC DNA]</scope>
    <source>
        <strain evidence="2">8</strain>
        <tissue evidence="2">Leaf</tissue>
    </source>
</reference>
<dbReference type="PANTHER" id="PTHR31286:SF178">
    <property type="entry name" value="DUF4283 DOMAIN-CONTAINING PROTEIN"/>
    <property type="match status" value="1"/>
</dbReference>
<dbReference type="Proteomes" id="UP000593578">
    <property type="component" value="Unassembled WGS sequence"/>
</dbReference>
<feature type="region of interest" description="Disordered" evidence="1">
    <location>
        <begin position="177"/>
        <end position="220"/>
    </location>
</feature>
<proteinExistence type="predicted"/>
<dbReference type="PANTHER" id="PTHR31286">
    <property type="entry name" value="GLYCINE-RICH CELL WALL STRUCTURAL PROTEIN 1.8-LIKE"/>
    <property type="match status" value="1"/>
</dbReference>
<dbReference type="InterPro" id="IPR040256">
    <property type="entry name" value="At4g02000-like"/>
</dbReference>
<comment type="caution">
    <text evidence="2">The sequence shown here is derived from an EMBL/GenBank/DDBJ whole genome shotgun (WGS) entry which is preliminary data.</text>
</comment>
<evidence type="ECO:0000313" key="2">
    <source>
        <dbReference type="EMBL" id="MBA0602852.1"/>
    </source>
</evidence>